<gene>
    <name evidence="10" type="ORF">C0674_09875</name>
    <name evidence="9" type="ORF">St703_20060</name>
</gene>
<feature type="transmembrane region" description="Helical" evidence="7">
    <location>
        <begin position="57"/>
        <end position="75"/>
    </location>
</feature>
<keyword evidence="3" id="KW-1003">Cell membrane</keyword>
<dbReference type="EMBL" id="CP025688">
    <property type="protein sequence ID" value="QAA22905.1"/>
    <property type="molecule type" value="Genomic_DNA"/>
</dbReference>
<dbReference type="STRING" id="1449983.GCA_000647835_00092"/>
<keyword evidence="6 7" id="KW-0472">Membrane</keyword>
<dbReference type="PANTHER" id="PTHR34582">
    <property type="entry name" value="UPF0702 TRANSMEMBRANE PROTEIN YCAP"/>
    <property type="match status" value="1"/>
</dbReference>
<accession>A0A410DA10</accession>
<organism evidence="9 12">
    <name type="scientific">Sporolactobacillus terrae</name>
    <dbReference type="NCBI Taxonomy" id="269673"/>
    <lineage>
        <taxon>Bacteria</taxon>
        <taxon>Bacillati</taxon>
        <taxon>Bacillota</taxon>
        <taxon>Bacilli</taxon>
        <taxon>Bacillales</taxon>
        <taxon>Sporolactobacillaceae</taxon>
        <taxon>Sporolactobacillus</taxon>
    </lineage>
</organism>
<evidence type="ECO:0000313" key="12">
    <source>
        <dbReference type="Proteomes" id="UP000326951"/>
    </source>
</evidence>
<keyword evidence="11" id="KW-1185">Reference proteome</keyword>
<reference evidence="10 11" key="1">
    <citation type="submission" date="2018-01" db="EMBL/GenBank/DDBJ databases">
        <title>Complete genome sequencing of Sporolactobacillus terrae DLG3.</title>
        <authorList>
            <person name="Nam Y.-D."/>
            <person name="Kang J."/>
            <person name="Chung W.-H."/>
        </authorList>
    </citation>
    <scope>NUCLEOTIDE SEQUENCE [LARGE SCALE GENOMIC DNA]</scope>
    <source>
        <strain evidence="10 11">DLG3</strain>
    </source>
</reference>
<dbReference type="EMBL" id="AP021853">
    <property type="protein sequence ID" value="BBN99301.1"/>
    <property type="molecule type" value="Genomic_DNA"/>
</dbReference>
<dbReference type="PANTHER" id="PTHR34582:SF2">
    <property type="entry name" value="UPF0702 TRANSMEMBRANE PROTEIN YDFR"/>
    <property type="match status" value="1"/>
</dbReference>
<dbReference type="Proteomes" id="UP000326951">
    <property type="component" value="Chromosome"/>
</dbReference>
<dbReference type="InterPro" id="IPR007353">
    <property type="entry name" value="DUF421"/>
</dbReference>
<evidence type="ECO:0000313" key="9">
    <source>
        <dbReference type="EMBL" id="BBN99301.1"/>
    </source>
</evidence>
<protein>
    <recommendedName>
        <fullName evidence="8">YetF C-terminal domain-containing protein</fullName>
    </recommendedName>
</protein>
<feature type="domain" description="YetF C-terminal" evidence="8">
    <location>
        <begin position="103"/>
        <end position="149"/>
    </location>
</feature>
<evidence type="ECO:0000256" key="7">
    <source>
        <dbReference type="SAM" id="Phobius"/>
    </source>
</evidence>
<evidence type="ECO:0000256" key="5">
    <source>
        <dbReference type="ARBA" id="ARBA00022989"/>
    </source>
</evidence>
<evidence type="ECO:0000256" key="1">
    <source>
        <dbReference type="ARBA" id="ARBA00004651"/>
    </source>
</evidence>
<evidence type="ECO:0000256" key="4">
    <source>
        <dbReference type="ARBA" id="ARBA00022692"/>
    </source>
</evidence>
<feature type="transmembrane region" description="Helical" evidence="7">
    <location>
        <begin position="6"/>
        <end position="23"/>
    </location>
</feature>
<dbReference type="Pfam" id="PF04239">
    <property type="entry name" value="DUF421"/>
    <property type="match status" value="1"/>
</dbReference>
<sequence length="164" mass="18864">MGTSVIRMVCLSLMIAIGFHNILSKKISELSALQQLLIFAAANLIVVAVAFPDHPLLPMLVPFIILLLIEHMRFWPAYLAHFIKGSDPIKKAEPQPRSYGPPRIGLSLIENGKIRHDHLTEIGKTQFWLRQELRKFGYRNIHQVNYLTMDSLGNFYMDLKKYLH</sequence>
<comment type="similarity">
    <text evidence="2">Belongs to the UPF0702 family.</text>
</comment>
<evidence type="ECO:0000313" key="10">
    <source>
        <dbReference type="EMBL" id="QAA22905.1"/>
    </source>
</evidence>
<reference evidence="9 12" key="2">
    <citation type="submission" date="2019-09" db="EMBL/GenBank/DDBJ databases">
        <title>Complete genome sequence of Sporolactobacillus terrae 70-3.</title>
        <authorList>
            <person name="Tanaka N."/>
            <person name="Shiwa Y."/>
            <person name="Fujita N."/>
            <person name="Tanasupawat S."/>
        </authorList>
    </citation>
    <scope>NUCLEOTIDE SEQUENCE [LARGE SCALE GENOMIC DNA]</scope>
    <source>
        <strain evidence="9 12">70-3</strain>
    </source>
</reference>
<keyword evidence="5 7" id="KW-1133">Transmembrane helix</keyword>
<dbReference type="GO" id="GO:0005886">
    <property type="term" value="C:plasma membrane"/>
    <property type="evidence" value="ECO:0007669"/>
    <property type="project" value="UniProtKB-SubCell"/>
</dbReference>
<dbReference type="AlphaFoldDB" id="A0A410DA10"/>
<name>A0A410DA10_9BACL</name>
<dbReference type="Gene3D" id="3.30.240.20">
    <property type="entry name" value="bsu07140 like domains"/>
    <property type="match status" value="1"/>
</dbReference>
<evidence type="ECO:0000259" key="8">
    <source>
        <dbReference type="Pfam" id="PF04239"/>
    </source>
</evidence>
<evidence type="ECO:0000313" key="11">
    <source>
        <dbReference type="Proteomes" id="UP000285882"/>
    </source>
</evidence>
<dbReference type="InterPro" id="IPR023090">
    <property type="entry name" value="UPF0702_alpha/beta_dom_sf"/>
</dbReference>
<feature type="transmembrane region" description="Helical" evidence="7">
    <location>
        <begin position="30"/>
        <end position="51"/>
    </location>
</feature>
<keyword evidence="4 7" id="KW-0812">Transmembrane</keyword>
<evidence type="ECO:0000256" key="6">
    <source>
        <dbReference type="ARBA" id="ARBA00023136"/>
    </source>
</evidence>
<comment type="subcellular location">
    <subcellularLocation>
        <location evidence="1">Cell membrane</location>
        <topology evidence="1">Multi-pass membrane protein</topology>
    </subcellularLocation>
</comment>
<evidence type="ECO:0000256" key="3">
    <source>
        <dbReference type="ARBA" id="ARBA00022475"/>
    </source>
</evidence>
<proteinExistence type="inferred from homology"/>
<dbReference type="Proteomes" id="UP000285882">
    <property type="component" value="Chromosome"/>
</dbReference>
<evidence type="ECO:0000256" key="2">
    <source>
        <dbReference type="ARBA" id="ARBA00006448"/>
    </source>
</evidence>
<dbReference type="RefSeq" id="WP_028976703.1">
    <property type="nucleotide sequence ID" value="NZ_AP021853.1"/>
</dbReference>